<feature type="region of interest" description="Disordered" evidence="1">
    <location>
        <begin position="78"/>
        <end position="110"/>
    </location>
</feature>
<feature type="compositionally biased region" description="Acidic residues" evidence="1">
    <location>
        <begin position="367"/>
        <end position="376"/>
    </location>
</feature>
<dbReference type="InterPro" id="IPR008979">
    <property type="entry name" value="Galactose-bd-like_sf"/>
</dbReference>
<feature type="compositionally biased region" description="Acidic residues" evidence="1">
    <location>
        <begin position="386"/>
        <end position="398"/>
    </location>
</feature>
<feature type="compositionally biased region" description="Polar residues" evidence="1">
    <location>
        <begin position="651"/>
        <end position="664"/>
    </location>
</feature>
<feature type="compositionally biased region" description="Basic and acidic residues" evidence="1">
    <location>
        <begin position="96"/>
        <end position="105"/>
    </location>
</feature>
<organism evidence="3 4">
    <name type="scientific">Candidatus Brachybacterium merdavium</name>
    <dbReference type="NCBI Taxonomy" id="2838513"/>
    <lineage>
        <taxon>Bacteria</taxon>
        <taxon>Bacillati</taxon>
        <taxon>Actinomycetota</taxon>
        <taxon>Actinomycetes</taxon>
        <taxon>Micrococcales</taxon>
        <taxon>Dermabacteraceae</taxon>
        <taxon>Brachybacterium</taxon>
    </lineage>
</organism>
<evidence type="ECO:0000256" key="1">
    <source>
        <dbReference type="SAM" id="MobiDB-lite"/>
    </source>
</evidence>
<feature type="compositionally biased region" description="Basic and acidic residues" evidence="1">
    <location>
        <begin position="433"/>
        <end position="443"/>
    </location>
</feature>
<feature type="compositionally biased region" description="Low complexity" evidence="1">
    <location>
        <begin position="558"/>
        <end position="581"/>
    </location>
</feature>
<feature type="compositionally biased region" description="Low complexity" evidence="1">
    <location>
        <begin position="628"/>
        <end position="640"/>
    </location>
</feature>
<feature type="region of interest" description="Disordered" evidence="1">
    <location>
        <begin position="212"/>
        <end position="232"/>
    </location>
</feature>
<dbReference type="AlphaFoldDB" id="A0A9D2RQ82"/>
<comment type="caution">
    <text evidence="3">The sequence shown here is derived from an EMBL/GenBank/DDBJ whole genome shotgun (WGS) entry which is preliminary data.</text>
</comment>
<keyword evidence="2" id="KW-0472">Membrane</keyword>
<dbReference type="Gene3D" id="1.10.510.10">
    <property type="entry name" value="Transferase(Phosphotransferase) domain 1"/>
    <property type="match status" value="1"/>
</dbReference>
<feature type="region of interest" description="Disordered" evidence="1">
    <location>
        <begin position="761"/>
        <end position="796"/>
    </location>
</feature>
<feature type="transmembrane region" description="Helical" evidence="2">
    <location>
        <begin position="730"/>
        <end position="750"/>
    </location>
</feature>
<protein>
    <recommendedName>
        <fullName evidence="5">Serine/threonine protein kinase</fullName>
    </recommendedName>
</protein>
<dbReference type="Gene3D" id="2.60.120.260">
    <property type="entry name" value="Galactose-binding domain-like"/>
    <property type="match status" value="1"/>
</dbReference>
<sequence length="940" mass="95853">MNTNPHQDALRSRWTLEGTIPLSGVADGAVWHRARSVATGEAVTLFIVRGEAALETADAVRRAYLVEDERLMPVHEVVVLDDPREDGPSSGPGAADSDHADEDAHPTTVVEYPLPPAPPLAAMLGKGVLHPETARAVIGEAAMGLEVARRRGLRHQFLDSNRIFVDPRTGVVKVLGVGVEAASHPGLDRSREVASFQDTAALTALLYRALTGHSPRPDENGEVPKPSAVVADGAPQIPADLDLLCELVLNETSEEIPETTRGLIAALEPWQSIPVTLEAYRSHGEQASRTESASPKRPTAGAEGGGGSAGAGAESGASGLAAAAAASGAVAGGGAAADGTAAEGAAPAAAPSPGGTATGDAASSDDSSSDLDEDGLESTALMAAVPDDEDEDERDGEDAASSVGAGPDTGAGTDAATGTDAGPGFEPGPGADSRAHAEGRPDGTRGTGFPHEDTSAQGAGSDGSGEDAVAAEGEAAQQQAAHSSADAQAIVRDLQLDQKRSSSAFPGHLDLTVPHPPVPAPEETSPASRQHPAQSAPQAHGDHSASAAAGSAGGIAVSGGAIAQGPGAAEPAETAEGSEAAIPSRRSGTHWPLASGSDPAEQEQLAPRSTEPIRPSPDPNAPGHRDGTPAAASAQTPSAAVHPGPGAASPTPVTVTGRSDSVSAVPSEGPIVVQGRQHRPLEDLPIEAAQPSPRSTLLREVISVAVDSDDPDAYAMGASQPEQRSRQSQWILLGAVLVVIVALVFAVSTITSGLRERVENPLNTEPVASAPATEEETTEEEPTEEEPTEEEELPPAELDGVELLVEGSDSDPDNLDQVDRITDGDPGTFWSTQHYTSPQYGGLKEGVGVRIDLAEESTLSAVVVTTARNSGGTLELRAVGEDDSLGETLASGEFAGDGEVRLEPDEPVEAERVALWLSELPSDSNEAGRFRGRIAEIQVE</sequence>
<evidence type="ECO:0000313" key="3">
    <source>
        <dbReference type="EMBL" id="HJB10687.1"/>
    </source>
</evidence>
<proteinExistence type="predicted"/>
<feature type="compositionally biased region" description="Low complexity" evidence="1">
    <location>
        <begin position="404"/>
        <end position="424"/>
    </location>
</feature>
<accession>A0A9D2RQ82</accession>
<gene>
    <name evidence="3" type="ORF">H9786_09200</name>
</gene>
<reference evidence="3" key="2">
    <citation type="submission" date="2021-04" db="EMBL/GenBank/DDBJ databases">
        <authorList>
            <person name="Gilroy R."/>
        </authorList>
    </citation>
    <scope>NUCLEOTIDE SEQUENCE</scope>
    <source>
        <strain evidence="3">ChiHjej13B12-24818</strain>
    </source>
</reference>
<keyword evidence="2" id="KW-1133">Transmembrane helix</keyword>
<feature type="region of interest" description="Disordered" evidence="1">
    <location>
        <begin position="344"/>
        <end position="679"/>
    </location>
</feature>
<keyword evidence="2" id="KW-0812">Transmembrane</keyword>
<dbReference type="SUPFAM" id="SSF49785">
    <property type="entry name" value="Galactose-binding domain-like"/>
    <property type="match status" value="1"/>
</dbReference>
<feature type="compositionally biased region" description="Polar residues" evidence="1">
    <location>
        <begin position="525"/>
        <end position="537"/>
    </location>
</feature>
<evidence type="ECO:0008006" key="5">
    <source>
        <dbReference type="Google" id="ProtNLM"/>
    </source>
</evidence>
<dbReference type="EMBL" id="DWZH01000068">
    <property type="protein sequence ID" value="HJB10687.1"/>
    <property type="molecule type" value="Genomic_DNA"/>
</dbReference>
<name>A0A9D2RQ82_9MICO</name>
<feature type="region of interest" description="Disordered" evidence="1">
    <location>
        <begin position="281"/>
        <end position="315"/>
    </location>
</feature>
<evidence type="ECO:0000256" key="2">
    <source>
        <dbReference type="SAM" id="Phobius"/>
    </source>
</evidence>
<dbReference type="Proteomes" id="UP000823823">
    <property type="component" value="Unassembled WGS sequence"/>
</dbReference>
<reference evidence="3" key="1">
    <citation type="journal article" date="2021" name="PeerJ">
        <title>Extensive microbial diversity within the chicken gut microbiome revealed by metagenomics and culture.</title>
        <authorList>
            <person name="Gilroy R."/>
            <person name="Ravi A."/>
            <person name="Getino M."/>
            <person name="Pursley I."/>
            <person name="Horton D.L."/>
            <person name="Alikhan N.F."/>
            <person name="Baker D."/>
            <person name="Gharbi K."/>
            <person name="Hall N."/>
            <person name="Watson M."/>
            <person name="Adriaenssens E.M."/>
            <person name="Foster-Nyarko E."/>
            <person name="Jarju S."/>
            <person name="Secka A."/>
            <person name="Antonio M."/>
            <person name="Oren A."/>
            <person name="Chaudhuri R.R."/>
            <person name="La Ragione R."/>
            <person name="Hildebrand F."/>
            <person name="Pallen M.J."/>
        </authorList>
    </citation>
    <scope>NUCLEOTIDE SEQUENCE</scope>
    <source>
        <strain evidence="3">ChiHjej13B12-24818</strain>
    </source>
</reference>
<feature type="compositionally biased region" description="Low complexity" evidence="1">
    <location>
        <begin position="466"/>
        <end position="489"/>
    </location>
</feature>
<feature type="compositionally biased region" description="Low complexity" evidence="1">
    <location>
        <begin position="344"/>
        <end position="366"/>
    </location>
</feature>
<feature type="compositionally biased region" description="Acidic residues" evidence="1">
    <location>
        <begin position="773"/>
        <end position="794"/>
    </location>
</feature>
<evidence type="ECO:0000313" key="4">
    <source>
        <dbReference type="Proteomes" id="UP000823823"/>
    </source>
</evidence>